<evidence type="ECO:0000313" key="1">
    <source>
        <dbReference type="EMBL" id="KKL40812.1"/>
    </source>
</evidence>
<protein>
    <submittedName>
        <fullName evidence="1">UDP-3-O-(3-hydroxymyristoyl) glucosamine N-acyltransferase</fullName>
    </submittedName>
</protein>
<gene>
    <name evidence="1" type="ORF">WR31_16825</name>
</gene>
<accession>A0ABD4AUA9</accession>
<dbReference type="Proteomes" id="UP000034400">
    <property type="component" value="Unassembled WGS sequence"/>
</dbReference>
<reference evidence="1 2" key="1">
    <citation type="submission" date="2015-03" db="EMBL/GenBank/DDBJ databases">
        <title>Draft genome sequences of the Burkholderia contaminans strains LMG 23361 and FFH2055 and Burkholderia cenocepacia K56-2.</title>
        <authorList>
            <person name="Bloodworth R.A."/>
            <person name="Selin C."/>
            <person name="Lopez De Volder M.A."/>
            <person name="Degrossi J."/>
            <person name="Drevinek P."/>
            <person name="Galanternik L."/>
            <person name="Cardona S.T."/>
        </authorList>
    </citation>
    <scope>NUCLEOTIDE SEQUENCE [LARGE SCALE GENOMIC DNA]</scope>
    <source>
        <strain evidence="1 2">LMG 23361</strain>
    </source>
</reference>
<name>A0ABD4AUA9_9BURK</name>
<dbReference type="EMBL" id="LASD01000007">
    <property type="protein sequence ID" value="KKL40812.1"/>
    <property type="molecule type" value="Genomic_DNA"/>
</dbReference>
<comment type="caution">
    <text evidence="1">The sequence shown here is derived from an EMBL/GenBank/DDBJ whole genome shotgun (WGS) entry which is preliminary data.</text>
</comment>
<proteinExistence type="predicted"/>
<organism evidence="1 2">
    <name type="scientific">Burkholderia contaminans LMG 23361</name>
    <dbReference type="NCBI Taxonomy" id="1334628"/>
    <lineage>
        <taxon>Bacteria</taxon>
        <taxon>Pseudomonadati</taxon>
        <taxon>Pseudomonadota</taxon>
        <taxon>Betaproteobacteria</taxon>
        <taxon>Burkholderiales</taxon>
        <taxon>Burkholderiaceae</taxon>
        <taxon>Burkholderia</taxon>
        <taxon>Burkholderia cepacia complex</taxon>
    </lineage>
</organism>
<dbReference type="AlphaFoldDB" id="A0ABD4AUA9"/>
<evidence type="ECO:0000313" key="2">
    <source>
        <dbReference type="Proteomes" id="UP000034400"/>
    </source>
</evidence>
<sequence length="27" mass="3200">MRCFSMMFFVVIEDINQELYSIGEIIA</sequence>